<evidence type="ECO:0000259" key="2">
    <source>
        <dbReference type="Pfam" id="PF24809"/>
    </source>
</evidence>
<dbReference type="PANTHER" id="PTHR10039">
    <property type="entry name" value="AMELOGENIN"/>
    <property type="match status" value="1"/>
</dbReference>
<keyword evidence="5" id="KW-1185">Reference proteome</keyword>
<dbReference type="RefSeq" id="XP_069308667.1">
    <property type="nucleotide sequence ID" value="XM_069449265.1"/>
</dbReference>
<keyword evidence="1" id="KW-0677">Repeat</keyword>
<dbReference type="Pfam" id="PF24883">
    <property type="entry name" value="NPHP3_N"/>
    <property type="match status" value="1"/>
</dbReference>
<dbReference type="InterPro" id="IPR056125">
    <property type="entry name" value="DUF7708"/>
</dbReference>
<feature type="domain" description="Nephrocystin 3-like N-terminal" evidence="3">
    <location>
        <begin position="161"/>
        <end position="233"/>
    </location>
</feature>
<proteinExistence type="predicted"/>
<name>A0ABR3UNQ6_9PLEO</name>
<evidence type="ECO:0000256" key="1">
    <source>
        <dbReference type="ARBA" id="ARBA00022737"/>
    </source>
</evidence>
<accession>A0ABR3UNQ6</accession>
<evidence type="ECO:0000313" key="4">
    <source>
        <dbReference type="EMBL" id="KAL1798083.1"/>
    </source>
</evidence>
<organism evidence="4 5">
    <name type="scientific">Alternaria dauci</name>
    <dbReference type="NCBI Taxonomy" id="48095"/>
    <lineage>
        <taxon>Eukaryota</taxon>
        <taxon>Fungi</taxon>
        <taxon>Dikarya</taxon>
        <taxon>Ascomycota</taxon>
        <taxon>Pezizomycotina</taxon>
        <taxon>Dothideomycetes</taxon>
        <taxon>Pleosporomycetidae</taxon>
        <taxon>Pleosporales</taxon>
        <taxon>Pleosporineae</taxon>
        <taxon>Pleosporaceae</taxon>
        <taxon>Alternaria</taxon>
        <taxon>Alternaria sect. Porri</taxon>
    </lineage>
</organism>
<comment type="caution">
    <text evidence="4">The sequence shown here is derived from an EMBL/GenBank/DDBJ whole genome shotgun (WGS) entry which is preliminary data.</text>
</comment>
<feature type="domain" description="DUF7708" evidence="2">
    <location>
        <begin position="3"/>
        <end position="109"/>
    </location>
</feature>
<evidence type="ECO:0000259" key="3">
    <source>
        <dbReference type="Pfam" id="PF24883"/>
    </source>
</evidence>
<gene>
    <name evidence="4" type="ORF">ACET3X_002120</name>
</gene>
<dbReference type="InterPro" id="IPR056884">
    <property type="entry name" value="NPHP3-like_N"/>
</dbReference>
<sequence>MLMITADSTSAFEKLIEACGKIGDMLPRLDRLGDTLFDDHNFQNVLAPVYSDILEFHRRAYKFVKRKSWSIFFGSMWAGFESRFNGILKNLAYHSELADKEAAAADIAEAVRHSISDYESWEQQEREWTAVKIQKVLAWLGTSDPLPADLLDRHIQDCLPGSCDWFMEHKATELWLGDSAKNPLLWLCREPGAGKSMICSALVRHAEANGFHIFYYFCSFLGSHSDSPSCLLQVHYMTPRIARTDTV</sequence>
<protein>
    <submittedName>
        <fullName evidence="4">Uncharacterized protein</fullName>
    </submittedName>
</protein>
<dbReference type="PANTHER" id="PTHR10039:SF14">
    <property type="entry name" value="NACHT DOMAIN-CONTAINING PROTEIN"/>
    <property type="match status" value="1"/>
</dbReference>
<dbReference type="GeneID" id="96082442"/>
<reference evidence="4 5" key="1">
    <citation type="submission" date="2024-09" db="EMBL/GenBank/DDBJ databases">
        <title>T2T genomes of carrot and Alternaria dauci and their utility for understanding host-pathogen interaction during carrot leaf blight disease.</title>
        <authorList>
            <person name="Liu W."/>
            <person name="Xu S."/>
            <person name="Ou C."/>
            <person name="Liu X."/>
            <person name="Zhuang F."/>
            <person name="Deng X.W."/>
        </authorList>
    </citation>
    <scope>NUCLEOTIDE SEQUENCE [LARGE SCALE GENOMIC DNA]</scope>
    <source>
        <strain evidence="4 5">A2016</strain>
    </source>
</reference>
<dbReference type="EMBL" id="JBHGVX010000002">
    <property type="protein sequence ID" value="KAL1798083.1"/>
    <property type="molecule type" value="Genomic_DNA"/>
</dbReference>
<evidence type="ECO:0000313" key="5">
    <source>
        <dbReference type="Proteomes" id="UP001578633"/>
    </source>
</evidence>
<dbReference type="Proteomes" id="UP001578633">
    <property type="component" value="Chromosome 2"/>
</dbReference>
<dbReference type="Pfam" id="PF24809">
    <property type="entry name" value="DUF7708"/>
    <property type="match status" value="1"/>
</dbReference>